<dbReference type="Gene3D" id="3.30.720.110">
    <property type="match status" value="1"/>
</dbReference>
<dbReference type="Gene3D" id="3.30.720.120">
    <property type="match status" value="1"/>
</dbReference>
<dbReference type="SUPFAM" id="SSF54593">
    <property type="entry name" value="Glyoxalase/Bleomycin resistance protein/Dihydroxybiphenyl dioxygenase"/>
    <property type="match status" value="1"/>
</dbReference>
<gene>
    <name evidence="2" type="ORF">FHP25_23235</name>
</gene>
<dbReference type="InterPro" id="IPR029068">
    <property type="entry name" value="Glyas_Bleomycin-R_OHBP_Dase"/>
</dbReference>
<dbReference type="PANTHER" id="PTHR34109">
    <property type="entry name" value="BNAUNNG04460D PROTEIN-RELATED"/>
    <property type="match status" value="1"/>
</dbReference>
<comment type="caution">
    <text evidence="2">The sequence shown here is derived from an EMBL/GenBank/DDBJ whole genome shotgun (WGS) entry which is preliminary data.</text>
</comment>
<dbReference type="PROSITE" id="PS51819">
    <property type="entry name" value="VOC"/>
    <property type="match status" value="1"/>
</dbReference>
<dbReference type="InterPro" id="IPR004360">
    <property type="entry name" value="Glyas_Fos-R_dOase_dom"/>
</dbReference>
<evidence type="ECO:0000259" key="1">
    <source>
        <dbReference type="PROSITE" id="PS51819"/>
    </source>
</evidence>
<dbReference type="AlphaFoldDB" id="A0A5C8PGF3"/>
<evidence type="ECO:0000313" key="2">
    <source>
        <dbReference type="EMBL" id="TXL72902.1"/>
    </source>
</evidence>
<dbReference type="CDD" id="cd07246">
    <property type="entry name" value="VOC_like"/>
    <property type="match status" value="1"/>
</dbReference>
<dbReference type="Proteomes" id="UP000321638">
    <property type="component" value="Unassembled WGS sequence"/>
</dbReference>
<reference evidence="2 3" key="1">
    <citation type="submission" date="2019-06" db="EMBL/GenBank/DDBJ databases">
        <title>New taxonomy in bacterial strain CC-CFT640, isolated from vineyard.</title>
        <authorList>
            <person name="Lin S.-Y."/>
            <person name="Tsai C.-F."/>
            <person name="Young C.-C."/>
        </authorList>
    </citation>
    <scope>NUCLEOTIDE SEQUENCE [LARGE SCALE GENOMIC DNA]</scope>
    <source>
        <strain evidence="2 3">CC-CFT640</strain>
    </source>
</reference>
<dbReference type="RefSeq" id="WP_147849371.1">
    <property type="nucleotide sequence ID" value="NZ_DATAJT010000493.1"/>
</dbReference>
<dbReference type="InterPro" id="IPR037523">
    <property type="entry name" value="VOC_core"/>
</dbReference>
<sequence length="137" mass="14928">MATEAQAPQPPVKGGVVAYLQVDGAMKAADFYKRALGAELAMAMPPDDKGRTMHVHLYINDGSVMLADAYPEHGHALEKPQGFTLTLQVDDIDAWWKRAVDAGATAVLPVTEMFWGARYGQVRDPFGVLWAFNQPLG</sequence>
<dbReference type="PANTHER" id="PTHR34109:SF1">
    <property type="entry name" value="VOC DOMAIN-CONTAINING PROTEIN"/>
    <property type="match status" value="1"/>
</dbReference>
<dbReference type="Pfam" id="PF00903">
    <property type="entry name" value="Glyoxalase"/>
    <property type="match status" value="1"/>
</dbReference>
<proteinExistence type="predicted"/>
<organism evidence="2 3">
    <name type="scientific">Vineibacter terrae</name>
    <dbReference type="NCBI Taxonomy" id="2586908"/>
    <lineage>
        <taxon>Bacteria</taxon>
        <taxon>Pseudomonadati</taxon>
        <taxon>Pseudomonadota</taxon>
        <taxon>Alphaproteobacteria</taxon>
        <taxon>Hyphomicrobiales</taxon>
        <taxon>Vineibacter</taxon>
    </lineage>
</organism>
<dbReference type="OrthoDB" id="9795306at2"/>
<feature type="domain" description="VOC" evidence="1">
    <location>
        <begin position="13"/>
        <end position="135"/>
    </location>
</feature>
<name>A0A5C8PGF3_9HYPH</name>
<keyword evidence="3" id="KW-1185">Reference proteome</keyword>
<dbReference type="EMBL" id="VDUZ01000029">
    <property type="protein sequence ID" value="TXL72902.1"/>
    <property type="molecule type" value="Genomic_DNA"/>
</dbReference>
<protein>
    <submittedName>
        <fullName evidence="2">VOC family protein</fullName>
    </submittedName>
</protein>
<accession>A0A5C8PGF3</accession>
<evidence type="ECO:0000313" key="3">
    <source>
        <dbReference type="Proteomes" id="UP000321638"/>
    </source>
</evidence>